<keyword evidence="2" id="KW-0472">Membrane</keyword>
<organism evidence="3 4">
    <name type="scientific">Peribacillus simplex</name>
    <dbReference type="NCBI Taxonomy" id="1478"/>
    <lineage>
        <taxon>Bacteria</taxon>
        <taxon>Bacillati</taxon>
        <taxon>Bacillota</taxon>
        <taxon>Bacilli</taxon>
        <taxon>Bacillales</taxon>
        <taxon>Bacillaceae</taxon>
        <taxon>Peribacillus</taxon>
    </lineage>
</organism>
<evidence type="ECO:0000313" key="3">
    <source>
        <dbReference type="EMBL" id="KWW18202.1"/>
    </source>
</evidence>
<feature type="transmembrane region" description="Helical" evidence="2">
    <location>
        <begin position="6"/>
        <end position="26"/>
    </location>
</feature>
<dbReference type="EMBL" id="LNNH01000023">
    <property type="protein sequence ID" value="KWW18202.1"/>
    <property type="molecule type" value="Genomic_DNA"/>
</dbReference>
<accession>A0A109MXR2</accession>
<reference evidence="3 4" key="1">
    <citation type="submission" date="2015-11" db="EMBL/GenBank/DDBJ databases">
        <title>Genome Sequence of Bacillus simplex strain VanAntwerpen2.</title>
        <authorList>
            <person name="Couger M.B."/>
        </authorList>
    </citation>
    <scope>NUCLEOTIDE SEQUENCE [LARGE SCALE GENOMIC DNA]</scope>
    <source>
        <strain evidence="3 4">VanAntwerpen02</strain>
    </source>
</reference>
<protein>
    <submittedName>
        <fullName evidence="3">Uncharacterized protein</fullName>
    </submittedName>
</protein>
<evidence type="ECO:0000313" key="4">
    <source>
        <dbReference type="Proteomes" id="UP000064189"/>
    </source>
</evidence>
<keyword evidence="2" id="KW-0812">Transmembrane</keyword>
<feature type="region of interest" description="Disordered" evidence="1">
    <location>
        <begin position="75"/>
        <end position="117"/>
    </location>
</feature>
<feature type="compositionally biased region" description="Basic and acidic residues" evidence="1">
    <location>
        <begin position="91"/>
        <end position="117"/>
    </location>
</feature>
<comment type="caution">
    <text evidence="3">The sequence shown here is derived from an EMBL/GenBank/DDBJ whole genome shotgun (WGS) entry which is preliminary data.</text>
</comment>
<evidence type="ECO:0000256" key="1">
    <source>
        <dbReference type="SAM" id="MobiDB-lite"/>
    </source>
</evidence>
<evidence type="ECO:0000256" key="2">
    <source>
        <dbReference type="SAM" id="Phobius"/>
    </source>
</evidence>
<feature type="region of interest" description="Disordered" evidence="1">
    <location>
        <begin position="30"/>
        <end position="59"/>
    </location>
</feature>
<dbReference type="AlphaFoldDB" id="A0A109MXR2"/>
<proteinExistence type="predicted"/>
<sequence length="117" mass="13188">MGLILIIIIVAILAITGLITFNIKALSPEEKPVIKDDAPSSKSGLSSDDELDTEIIFPTDNDELKMKDQDYRLALSKLHKQTPNDEPSEEEEKKPNLGKMKDSEYRGKLKNFQQKDD</sequence>
<dbReference type="RefSeq" id="WP_061142484.1">
    <property type="nucleotide sequence ID" value="NZ_LNNH01000023.1"/>
</dbReference>
<dbReference type="Proteomes" id="UP000064189">
    <property type="component" value="Unassembled WGS sequence"/>
</dbReference>
<keyword evidence="2" id="KW-1133">Transmembrane helix</keyword>
<feature type="compositionally biased region" description="Basic and acidic residues" evidence="1">
    <location>
        <begin position="30"/>
        <end position="39"/>
    </location>
</feature>
<name>A0A109MXR2_9BACI</name>
<keyword evidence="4" id="KW-1185">Reference proteome</keyword>
<gene>
    <name evidence="3" type="ORF">AS888_20355</name>
</gene>